<keyword evidence="1" id="KW-0472">Membrane</keyword>
<proteinExistence type="predicted"/>
<dbReference type="EMBL" id="JANBUM010000016">
    <property type="protein sequence ID" value="KAJ2787663.1"/>
    <property type="molecule type" value="Genomic_DNA"/>
</dbReference>
<organism evidence="2 3">
    <name type="scientific">Coemansia interrupta</name>
    <dbReference type="NCBI Taxonomy" id="1126814"/>
    <lineage>
        <taxon>Eukaryota</taxon>
        <taxon>Fungi</taxon>
        <taxon>Fungi incertae sedis</taxon>
        <taxon>Zoopagomycota</taxon>
        <taxon>Kickxellomycotina</taxon>
        <taxon>Kickxellomycetes</taxon>
        <taxon>Kickxellales</taxon>
        <taxon>Kickxellaceae</taxon>
        <taxon>Coemansia</taxon>
    </lineage>
</organism>
<feature type="transmembrane region" description="Helical" evidence="1">
    <location>
        <begin position="171"/>
        <end position="189"/>
    </location>
</feature>
<feature type="transmembrane region" description="Helical" evidence="1">
    <location>
        <begin position="143"/>
        <end position="165"/>
    </location>
</feature>
<comment type="caution">
    <text evidence="2">The sequence shown here is derived from an EMBL/GenBank/DDBJ whole genome shotgun (WGS) entry which is preliminary data.</text>
</comment>
<feature type="transmembrane region" description="Helical" evidence="1">
    <location>
        <begin position="266"/>
        <end position="287"/>
    </location>
</feature>
<accession>A0A9W8LNF0</accession>
<evidence type="ECO:0000313" key="3">
    <source>
        <dbReference type="Proteomes" id="UP001140172"/>
    </source>
</evidence>
<dbReference type="Proteomes" id="UP001140172">
    <property type="component" value="Unassembled WGS sequence"/>
</dbReference>
<dbReference type="OrthoDB" id="5584170at2759"/>
<evidence type="ECO:0008006" key="4">
    <source>
        <dbReference type="Google" id="ProtNLM"/>
    </source>
</evidence>
<gene>
    <name evidence="2" type="ORF">GGI15_000553</name>
</gene>
<keyword evidence="3" id="KW-1185">Reference proteome</keyword>
<evidence type="ECO:0000313" key="2">
    <source>
        <dbReference type="EMBL" id="KAJ2787663.1"/>
    </source>
</evidence>
<evidence type="ECO:0000256" key="1">
    <source>
        <dbReference type="SAM" id="Phobius"/>
    </source>
</evidence>
<sequence>MNSHRTGTTVAKRIYRVLLGLSNRLDRVVTAEWLSVSISLSVYAQLWHTYTSALDHINDTPPGTLASDWLVQTLTVVSYAALCLQLILVPIYTLRMLLAIALPVLPPPPPAQPSAQPLQPQQQYETQSTGIQRMVEYGSLAPLSLLALVSNFSGIVDITQAPLLADILQGIWRLCAVFGAVVALTALPLSLRHGDSRRIAWYLLFIPGVAAASTASELSMVLSESRASGVLTAGYLLWGASAVPALGLTIQNVRHRLHQGPSTKDLLVPLAPVSQLALGIMTLGIQSRRVWADTVGPSTAPLLLGELAMAAGAILGLVLWAAAAAWLVNSHLIITMTAVPCNVISVCGRLTESWQIVYPVASFAMATAVLARIWSSTTALLLARILIAYLTAAICGLAGHAFWKLWTTTAIARSRRPSASTNHVATPSSTSLYGSI</sequence>
<keyword evidence="1" id="KW-0812">Transmembrane</keyword>
<feature type="transmembrane region" description="Helical" evidence="1">
    <location>
        <begin position="307"/>
        <end position="328"/>
    </location>
</feature>
<feature type="transmembrane region" description="Helical" evidence="1">
    <location>
        <begin position="356"/>
        <end position="375"/>
    </location>
</feature>
<keyword evidence="1" id="KW-1133">Transmembrane helix</keyword>
<protein>
    <recommendedName>
        <fullName evidence="4">Transmembrane protein</fullName>
    </recommendedName>
</protein>
<feature type="transmembrane region" description="Helical" evidence="1">
    <location>
        <begin position="201"/>
        <end position="223"/>
    </location>
</feature>
<feature type="transmembrane region" description="Helical" evidence="1">
    <location>
        <begin position="381"/>
        <end position="406"/>
    </location>
</feature>
<dbReference type="AlphaFoldDB" id="A0A9W8LNF0"/>
<name>A0A9W8LNF0_9FUNG</name>
<feature type="transmembrane region" description="Helical" evidence="1">
    <location>
        <begin position="69"/>
        <end position="92"/>
    </location>
</feature>
<reference evidence="2" key="1">
    <citation type="submission" date="2022-07" db="EMBL/GenBank/DDBJ databases">
        <title>Phylogenomic reconstructions and comparative analyses of Kickxellomycotina fungi.</title>
        <authorList>
            <person name="Reynolds N.K."/>
            <person name="Stajich J.E."/>
            <person name="Barry K."/>
            <person name="Grigoriev I.V."/>
            <person name="Crous P."/>
            <person name="Smith M.E."/>
        </authorList>
    </citation>
    <scope>NUCLEOTIDE SEQUENCE</scope>
    <source>
        <strain evidence="2">BCRC 34489</strain>
    </source>
</reference>
<feature type="transmembrane region" description="Helical" evidence="1">
    <location>
        <begin position="235"/>
        <end position="254"/>
    </location>
</feature>